<evidence type="ECO:0000313" key="8">
    <source>
        <dbReference type="Proteomes" id="UP000694845"/>
    </source>
</evidence>
<proteinExistence type="inferred from homology"/>
<reference evidence="9" key="1">
    <citation type="submission" date="2025-08" db="UniProtKB">
        <authorList>
            <consortium name="RefSeq"/>
        </authorList>
    </citation>
    <scope>IDENTIFICATION</scope>
</reference>
<keyword evidence="8" id="KW-1185">Reference proteome</keyword>
<evidence type="ECO:0000313" key="9">
    <source>
        <dbReference type="RefSeq" id="XP_022100747.1"/>
    </source>
</evidence>
<dbReference type="RefSeq" id="XP_022100747.1">
    <property type="nucleotide sequence ID" value="XM_022245055.1"/>
</dbReference>
<keyword evidence="5 7" id="KW-0472">Membrane</keyword>
<organism evidence="8 9">
    <name type="scientific">Acanthaster planci</name>
    <name type="common">Crown-of-thorns starfish</name>
    <dbReference type="NCBI Taxonomy" id="133434"/>
    <lineage>
        <taxon>Eukaryota</taxon>
        <taxon>Metazoa</taxon>
        <taxon>Echinodermata</taxon>
        <taxon>Eleutherozoa</taxon>
        <taxon>Asterozoa</taxon>
        <taxon>Asteroidea</taxon>
        <taxon>Valvatacea</taxon>
        <taxon>Valvatida</taxon>
        <taxon>Acanthasteridae</taxon>
        <taxon>Acanthaster</taxon>
    </lineage>
</organism>
<evidence type="ECO:0000256" key="2">
    <source>
        <dbReference type="ARBA" id="ARBA00009565"/>
    </source>
</evidence>
<dbReference type="PANTHER" id="PTHR23320">
    <property type="entry name" value="MEMBRANE-SPANNING 4-DOMAINS SUBFAMILY A MS4A -RELATED"/>
    <property type="match status" value="1"/>
</dbReference>
<sequence>MWKARSFWARSNFNRRTYAGTILAYPIPFIIIITMNPTGQPAVVMSSSAGEIQPSAPRKKVPGLKGFSVVHIVLAVLSIIFGILAVVFECNFSYAGWGIWSGILFFLVTGILGLATRKQNSKRGLVIAFMVMSILSSIVAFQLMVASVIAAPVEFYYYCHPYPRGLDYNYYCGFHMTLRQAIDALLGIVGLAELTISVVTASLSCYGVCQCCNPYTPVMVQYVPQQTHVQFMPMSTMEAPMSAMQGPQHQQAGIQLATTMNTQQQPQQQPLQMQAAMQGAPYVTNYSATPTQEMTTSPQEVGGGPVAVGLPHDDKEGLLH</sequence>
<evidence type="ECO:0000256" key="1">
    <source>
        <dbReference type="ARBA" id="ARBA00004141"/>
    </source>
</evidence>
<feature type="transmembrane region" description="Helical" evidence="7">
    <location>
        <begin position="94"/>
        <end position="115"/>
    </location>
</feature>
<name>A0A8B7Z709_ACAPL</name>
<evidence type="ECO:0000256" key="7">
    <source>
        <dbReference type="SAM" id="Phobius"/>
    </source>
</evidence>
<keyword evidence="3 7" id="KW-0812">Transmembrane</keyword>
<feature type="transmembrane region" description="Helical" evidence="7">
    <location>
        <begin position="127"/>
        <end position="151"/>
    </location>
</feature>
<evidence type="ECO:0000256" key="4">
    <source>
        <dbReference type="ARBA" id="ARBA00022989"/>
    </source>
</evidence>
<keyword evidence="4 7" id="KW-1133">Transmembrane helix</keyword>
<dbReference type="GeneID" id="110984661"/>
<dbReference type="GO" id="GO:0016020">
    <property type="term" value="C:membrane"/>
    <property type="evidence" value="ECO:0007669"/>
    <property type="project" value="UniProtKB-SubCell"/>
</dbReference>
<dbReference type="Proteomes" id="UP000694845">
    <property type="component" value="Unplaced"/>
</dbReference>
<dbReference type="PANTHER" id="PTHR23320:SF165">
    <property type="entry name" value="MARVEL DOMAIN-CONTAINING PROTEIN"/>
    <property type="match status" value="1"/>
</dbReference>
<feature type="region of interest" description="Disordered" evidence="6">
    <location>
        <begin position="293"/>
        <end position="320"/>
    </location>
</feature>
<dbReference type="Pfam" id="PF04103">
    <property type="entry name" value="CD20"/>
    <property type="match status" value="1"/>
</dbReference>
<comment type="subcellular location">
    <subcellularLocation>
        <location evidence="1">Membrane</location>
        <topology evidence="1">Multi-pass membrane protein</topology>
    </subcellularLocation>
</comment>
<evidence type="ECO:0000256" key="5">
    <source>
        <dbReference type="ARBA" id="ARBA00023136"/>
    </source>
</evidence>
<protein>
    <submittedName>
        <fullName evidence="9">Uncharacterized protein LOC110984661 isoform X1</fullName>
    </submittedName>
</protein>
<evidence type="ECO:0000256" key="3">
    <source>
        <dbReference type="ARBA" id="ARBA00022692"/>
    </source>
</evidence>
<evidence type="ECO:0000256" key="6">
    <source>
        <dbReference type="SAM" id="MobiDB-lite"/>
    </source>
</evidence>
<comment type="similarity">
    <text evidence="2">Belongs to the MS4A family.</text>
</comment>
<feature type="transmembrane region" description="Helical" evidence="7">
    <location>
        <begin position="67"/>
        <end position="88"/>
    </location>
</feature>
<feature type="compositionally biased region" description="Basic and acidic residues" evidence="6">
    <location>
        <begin position="311"/>
        <end position="320"/>
    </location>
</feature>
<dbReference type="OrthoDB" id="10071849at2759"/>
<dbReference type="KEGG" id="aplc:110984661"/>
<dbReference type="AlphaFoldDB" id="A0A8B7Z709"/>
<gene>
    <name evidence="9" type="primary">LOC110984661</name>
</gene>
<dbReference type="InterPro" id="IPR030417">
    <property type="entry name" value="MS4A"/>
</dbReference>
<accession>A0A8B7Z709</accession>
<dbReference type="InterPro" id="IPR007237">
    <property type="entry name" value="CD20-like"/>
</dbReference>